<name>A0A318PEF9_KOMXY</name>
<accession>A0A318PEF9</accession>
<dbReference type="Proteomes" id="UP000248257">
    <property type="component" value="Unassembled WGS sequence"/>
</dbReference>
<organism evidence="1 2">
    <name type="scientific">Komagataeibacter xylinus</name>
    <name type="common">Gluconacetobacter xylinus</name>
    <dbReference type="NCBI Taxonomy" id="28448"/>
    <lineage>
        <taxon>Bacteria</taxon>
        <taxon>Pseudomonadati</taxon>
        <taxon>Pseudomonadota</taxon>
        <taxon>Alphaproteobacteria</taxon>
        <taxon>Acetobacterales</taxon>
        <taxon>Acetobacteraceae</taxon>
        <taxon>Komagataeibacter</taxon>
    </lineage>
</organism>
<proteinExistence type="predicted"/>
<comment type="caution">
    <text evidence="1">The sequence shown here is derived from an EMBL/GenBank/DDBJ whole genome shotgun (WGS) entry which is preliminary data.</text>
</comment>
<sequence length="85" mass="9611">MRRATFEDFIDATPRKSYGEDKGLRDDIAEYLANSSELENVKTKADLMKLVGNPVSIGMKEDVDDLWESFLYACDVHHAIRGTAE</sequence>
<protein>
    <submittedName>
        <fullName evidence="1">Uncharacterized protein</fullName>
    </submittedName>
</protein>
<keyword evidence="2" id="KW-1185">Reference proteome</keyword>
<reference evidence="1 2" key="1">
    <citation type="submission" date="2017-07" db="EMBL/GenBank/DDBJ databases">
        <title>A draft genome sequence of Komagataeibacter xylinus LMG 1515.</title>
        <authorList>
            <person name="Skraban J."/>
            <person name="Cleenwerck I."/>
            <person name="Vandamme P."/>
            <person name="Trcek J."/>
        </authorList>
    </citation>
    <scope>NUCLEOTIDE SEQUENCE [LARGE SCALE GENOMIC DNA]</scope>
    <source>
        <strain evidence="1 2">LMG 1515</strain>
    </source>
</reference>
<dbReference type="EMBL" id="NKUC01000064">
    <property type="protein sequence ID" value="PYD55600.1"/>
    <property type="molecule type" value="Genomic_DNA"/>
</dbReference>
<gene>
    <name evidence="1" type="ORF">CFR75_15670</name>
</gene>
<evidence type="ECO:0000313" key="1">
    <source>
        <dbReference type="EMBL" id="PYD55600.1"/>
    </source>
</evidence>
<evidence type="ECO:0000313" key="2">
    <source>
        <dbReference type="Proteomes" id="UP000248257"/>
    </source>
</evidence>
<dbReference type="AlphaFoldDB" id="A0A318PEF9"/>